<sequence>MAATSQPTFAQKVLQFFFSLEEPETLPPGVQIMNPYVRPEIEPLLRQFYEKFFSDTRRRVFILGINPGRFGGGATGIAFTDPSALRKYCGIPNDLPATSELSSKYVYRFIEALGGAEVFYRHFYIGSLYPLALIKDGKNYNYYDQPGLFESLKPAMIESLTRQTAFGADRRVAICLGRKNATYFEKLNKEHPFFEKIIPLDHPRYILQYKTRLMDQYVAEYVKVLGEWVTE</sequence>
<dbReference type="SUPFAM" id="SSF52141">
    <property type="entry name" value="Uracil-DNA glycosylase-like"/>
    <property type="match status" value="1"/>
</dbReference>
<gene>
    <name evidence="2" type="ORF">AVDCRST_MAG56-1668</name>
</gene>
<accession>A0A6J4IAD6</accession>
<evidence type="ECO:0000259" key="1">
    <source>
        <dbReference type="Pfam" id="PF03167"/>
    </source>
</evidence>
<dbReference type="InterPro" id="IPR005122">
    <property type="entry name" value="Uracil-DNA_glycosylase-like"/>
</dbReference>
<dbReference type="Gene3D" id="3.40.470.10">
    <property type="entry name" value="Uracil-DNA glycosylase-like domain"/>
    <property type="match status" value="1"/>
</dbReference>
<dbReference type="AlphaFoldDB" id="A0A6J4IAD6"/>
<name>A0A6J4IAD6_9SPHI</name>
<dbReference type="CDD" id="cd19375">
    <property type="entry name" value="UDG-F3-like_SMUG2"/>
    <property type="match status" value="1"/>
</dbReference>
<dbReference type="Pfam" id="PF03167">
    <property type="entry name" value="UDG"/>
    <property type="match status" value="1"/>
</dbReference>
<dbReference type="InterPro" id="IPR036895">
    <property type="entry name" value="Uracil-DNA_glycosylase-like_sf"/>
</dbReference>
<feature type="domain" description="Uracil-DNA glycosylase-like" evidence="1">
    <location>
        <begin position="53"/>
        <end position="225"/>
    </location>
</feature>
<reference evidence="2" key="1">
    <citation type="submission" date="2020-02" db="EMBL/GenBank/DDBJ databases">
        <authorList>
            <person name="Meier V. D."/>
        </authorList>
    </citation>
    <scope>NUCLEOTIDE SEQUENCE</scope>
    <source>
        <strain evidence="2">AVDCRST_MAG56</strain>
    </source>
</reference>
<dbReference type="EMBL" id="CADCTQ010000154">
    <property type="protein sequence ID" value="CAA9244851.1"/>
    <property type="molecule type" value="Genomic_DNA"/>
</dbReference>
<evidence type="ECO:0000313" key="2">
    <source>
        <dbReference type="EMBL" id="CAA9244851.1"/>
    </source>
</evidence>
<protein>
    <recommendedName>
        <fullName evidence="1">Uracil-DNA glycosylase-like domain-containing protein</fullName>
    </recommendedName>
</protein>
<proteinExistence type="predicted"/>
<organism evidence="2">
    <name type="scientific">uncultured Cytophagales bacterium</name>
    <dbReference type="NCBI Taxonomy" id="158755"/>
    <lineage>
        <taxon>Bacteria</taxon>
        <taxon>Pseudomonadati</taxon>
        <taxon>Bacteroidota</taxon>
        <taxon>Sphingobacteriia</taxon>
        <taxon>Sphingobacteriales</taxon>
        <taxon>environmental samples</taxon>
    </lineage>
</organism>
<dbReference type="InterPro" id="IPR032579">
    <property type="entry name" value="Phe_SMUG2-like"/>
</dbReference>